<feature type="domain" description="Phosphoribosyltransferase" evidence="1">
    <location>
        <begin position="31"/>
        <end position="202"/>
    </location>
</feature>
<gene>
    <name evidence="2" type="ORF">GOOTI_082_00370</name>
</gene>
<dbReference type="InterPro" id="IPR000836">
    <property type="entry name" value="PRTase_dom"/>
</dbReference>
<protein>
    <recommendedName>
        <fullName evidence="1">Phosphoribosyltransferase domain-containing protein</fullName>
    </recommendedName>
</protein>
<name>H5TJZ9_GORO1</name>
<proteinExistence type="predicted"/>
<evidence type="ECO:0000313" key="3">
    <source>
        <dbReference type="Proteomes" id="UP000005038"/>
    </source>
</evidence>
<dbReference type="Gene3D" id="3.30.1310.20">
    <property type="entry name" value="PRTase-like"/>
    <property type="match status" value="1"/>
</dbReference>
<evidence type="ECO:0000259" key="1">
    <source>
        <dbReference type="Pfam" id="PF00156"/>
    </source>
</evidence>
<dbReference type="OrthoDB" id="9810066at2"/>
<sequence length="224" mass="23335">MSVTVVFTDRVDAGRVLGPLVADALREIGFRSAGEDRPPLIVVGLARGGVPVGREVANAVDAPLDVLVVRKIGAPDQPEFAMGALAAGQVLITDDVPRRLGVSAEQLREIIGAENKLRVQRENTYRAGRQPISFSGRVVVLVDDGIATGATMAVAVRAVRAAGAVGVVVAVPVAPRDAVHRFETDASVDRVVCVDVPAPFRAVGLSYHDFGEVADSEVVACLGA</sequence>
<dbReference type="STRING" id="1108044.GOOTI_082_00370"/>
<dbReference type="Pfam" id="PF00156">
    <property type="entry name" value="Pribosyltran"/>
    <property type="match status" value="1"/>
</dbReference>
<comment type="caution">
    <text evidence="2">The sequence shown here is derived from an EMBL/GenBank/DDBJ whole genome shotgun (WGS) entry which is preliminary data.</text>
</comment>
<accession>H5TJZ9</accession>
<evidence type="ECO:0000313" key="2">
    <source>
        <dbReference type="EMBL" id="GAB33807.1"/>
    </source>
</evidence>
<dbReference type="AlphaFoldDB" id="H5TJZ9"/>
<dbReference type="RefSeq" id="WP_007238051.1">
    <property type="nucleotide sequence ID" value="NZ_BAFB01000082.1"/>
</dbReference>
<dbReference type="Gene3D" id="3.40.50.2020">
    <property type="match status" value="1"/>
</dbReference>
<dbReference type="Proteomes" id="UP000005038">
    <property type="component" value="Unassembled WGS sequence"/>
</dbReference>
<reference evidence="2" key="1">
    <citation type="submission" date="2012-02" db="EMBL/GenBank/DDBJ databases">
        <title>Whole genome shotgun sequence of Gordonia otitidis NBRC 100426.</title>
        <authorList>
            <person name="Yoshida I."/>
            <person name="Hosoyama A."/>
            <person name="Tsuchikane K."/>
            <person name="Katsumata H."/>
            <person name="Yamazaki S."/>
            <person name="Fujita N."/>
        </authorList>
    </citation>
    <scope>NUCLEOTIDE SEQUENCE [LARGE SCALE GENOMIC DNA]</scope>
    <source>
        <strain evidence="2">NBRC 100426</strain>
    </source>
</reference>
<dbReference type="InterPro" id="IPR029057">
    <property type="entry name" value="PRTase-like"/>
</dbReference>
<keyword evidence="3" id="KW-1185">Reference proteome</keyword>
<dbReference type="SUPFAM" id="SSF53271">
    <property type="entry name" value="PRTase-like"/>
    <property type="match status" value="1"/>
</dbReference>
<organism evidence="2 3">
    <name type="scientific">Gordonia otitidis (strain DSM 44809 / CCUG 52243 / JCM 12355 / NBRC 100426 / IFM 10032)</name>
    <dbReference type="NCBI Taxonomy" id="1108044"/>
    <lineage>
        <taxon>Bacteria</taxon>
        <taxon>Bacillati</taxon>
        <taxon>Actinomycetota</taxon>
        <taxon>Actinomycetes</taxon>
        <taxon>Mycobacteriales</taxon>
        <taxon>Gordoniaceae</taxon>
        <taxon>Gordonia</taxon>
    </lineage>
</organism>
<dbReference type="EMBL" id="BAFB01000082">
    <property type="protein sequence ID" value="GAB33807.1"/>
    <property type="molecule type" value="Genomic_DNA"/>
</dbReference>
<dbReference type="CDD" id="cd06223">
    <property type="entry name" value="PRTases_typeI"/>
    <property type="match status" value="1"/>
</dbReference>